<accession>A0A9W8E6E8</accession>
<dbReference type="AlphaFoldDB" id="A0A9W8E6E8"/>
<gene>
    <name evidence="6" type="primary">atg6</name>
    <name evidence="6" type="ORF">H4R34_005208</name>
</gene>
<evidence type="ECO:0000256" key="3">
    <source>
        <dbReference type="SAM" id="MobiDB-lite"/>
    </source>
</evidence>
<dbReference type="GO" id="GO:0030674">
    <property type="term" value="F:protein-macromolecule adaptor activity"/>
    <property type="evidence" value="ECO:0007669"/>
    <property type="project" value="TreeGrafter"/>
</dbReference>
<dbReference type="Proteomes" id="UP001151582">
    <property type="component" value="Unassembled WGS sequence"/>
</dbReference>
<evidence type="ECO:0000256" key="1">
    <source>
        <dbReference type="ARBA" id="ARBA00005965"/>
    </source>
</evidence>
<dbReference type="PANTHER" id="PTHR12768:SF4">
    <property type="entry name" value="BECLIN-1"/>
    <property type="match status" value="1"/>
</dbReference>
<dbReference type="InterPro" id="IPR007243">
    <property type="entry name" value="Atg6/Beclin"/>
</dbReference>
<sequence length="516" mass="57892">PLSSQDPVLSLARPGSNSDLTSPRPGPKSRRSHAAFTPQSAWVGGRTPSDSFVVLTQSQVMGHPNLMHSLGPFYQEKATDTCFYPDTSPDLASPKAPSMVRPPRPNSAVAVVSHTNDTTMTPATAPSAPGVARSLESGQSPVQTLVSPPQLRDRTVSNPLPRDTELPVSVGSANGPDEPMSLSHKAETQSRLLDMVMERSELRHPLCQGCAEGLLELLDKHLHAAERENDFYQQWSKNIEVDTLSVKEQKRINAEIRQKAERERALEESVHELENQYAQIVKDLQSVAQEEAALEQEEAGFWRQLNQFQVQLDDFQNDRETTNLQYAHLSNQLMALQRTNVYNDTFTITYDRSFGIINGLRLGRLPSCPVEWSEINAAWGQTLFLLHTVARKLRYSFQHYHLVPLGSFSRIEKTDDDHASYELYGTGDLHFGRLLQNRRFDHAMVAFLHCLQQIGDLIHHHDAALVLPYPTHKDKVGGVSIKLQFGQEETWTRALRYTLINCKWVLAFAASFKASA</sequence>
<reference evidence="6" key="1">
    <citation type="submission" date="2022-07" db="EMBL/GenBank/DDBJ databases">
        <title>Phylogenomic reconstructions and comparative analyses of Kickxellomycotina fungi.</title>
        <authorList>
            <person name="Reynolds N.K."/>
            <person name="Stajich J.E."/>
            <person name="Barry K."/>
            <person name="Grigoriev I.V."/>
            <person name="Crous P."/>
            <person name="Smith M.E."/>
        </authorList>
    </citation>
    <scope>NUCLEOTIDE SEQUENCE</scope>
    <source>
        <strain evidence="6">RSA 567</strain>
    </source>
</reference>
<dbReference type="Gene3D" id="1.10.418.40">
    <property type="entry name" value="Autophagy protein 6/Beclin 1"/>
    <property type="match status" value="1"/>
</dbReference>
<dbReference type="GO" id="GO:0006995">
    <property type="term" value="P:cellular response to nitrogen starvation"/>
    <property type="evidence" value="ECO:0007669"/>
    <property type="project" value="TreeGrafter"/>
</dbReference>
<comment type="caution">
    <text evidence="6">The sequence shown here is derived from an EMBL/GenBank/DDBJ whole genome shotgun (WGS) entry which is preliminary data.</text>
</comment>
<dbReference type="GO" id="GO:0000045">
    <property type="term" value="P:autophagosome assembly"/>
    <property type="evidence" value="ECO:0007669"/>
    <property type="project" value="TreeGrafter"/>
</dbReference>
<dbReference type="GO" id="GO:0000423">
    <property type="term" value="P:mitophagy"/>
    <property type="evidence" value="ECO:0007669"/>
    <property type="project" value="TreeGrafter"/>
</dbReference>
<organism evidence="6 7">
    <name type="scientific">Dimargaris verticillata</name>
    <dbReference type="NCBI Taxonomy" id="2761393"/>
    <lineage>
        <taxon>Eukaryota</taxon>
        <taxon>Fungi</taxon>
        <taxon>Fungi incertae sedis</taxon>
        <taxon>Zoopagomycota</taxon>
        <taxon>Kickxellomycotina</taxon>
        <taxon>Dimargaritomycetes</taxon>
        <taxon>Dimargaritales</taxon>
        <taxon>Dimargaritaceae</taxon>
        <taxon>Dimargaris</taxon>
    </lineage>
</organism>
<feature type="domain" description="Atg6 BARA" evidence="4">
    <location>
        <begin position="336"/>
        <end position="510"/>
    </location>
</feature>
<feature type="region of interest" description="Disordered" evidence="3">
    <location>
        <begin position="119"/>
        <end position="184"/>
    </location>
</feature>
<evidence type="ECO:0000259" key="5">
    <source>
        <dbReference type="Pfam" id="PF17675"/>
    </source>
</evidence>
<dbReference type="PANTHER" id="PTHR12768">
    <property type="entry name" value="BECLIN 1"/>
    <property type="match status" value="1"/>
</dbReference>
<evidence type="ECO:0000313" key="7">
    <source>
        <dbReference type="Proteomes" id="UP001151582"/>
    </source>
</evidence>
<comment type="similarity">
    <text evidence="1">Belongs to the beclin family.</text>
</comment>
<feature type="coiled-coil region" evidence="2">
    <location>
        <begin position="256"/>
        <end position="332"/>
    </location>
</feature>
<evidence type="ECO:0000256" key="2">
    <source>
        <dbReference type="SAM" id="Coils"/>
    </source>
</evidence>
<keyword evidence="7" id="KW-1185">Reference proteome</keyword>
<dbReference type="InterPro" id="IPR038274">
    <property type="entry name" value="Atg6/Beclin_C_sf"/>
</dbReference>
<proteinExistence type="inferred from homology"/>
<feature type="compositionally biased region" description="Low complexity" evidence="3">
    <location>
        <begin position="119"/>
        <end position="129"/>
    </location>
</feature>
<dbReference type="GO" id="GO:0034272">
    <property type="term" value="C:phosphatidylinositol 3-kinase complex, class III, type II"/>
    <property type="evidence" value="ECO:0007669"/>
    <property type="project" value="TreeGrafter"/>
</dbReference>
<evidence type="ECO:0000313" key="6">
    <source>
        <dbReference type="EMBL" id="KAJ1973049.1"/>
    </source>
</evidence>
<dbReference type="InterPro" id="IPR041691">
    <property type="entry name" value="Atg6/beclin_CC"/>
</dbReference>
<dbReference type="InterPro" id="IPR040455">
    <property type="entry name" value="Atg6_BARA"/>
</dbReference>
<feature type="non-terminal residue" evidence="6">
    <location>
        <position position="1"/>
    </location>
</feature>
<dbReference type="Pfam" id="PF17675">
    <property type="entry name" value="APG6_N"/>
    <property type="match status" value="1"/>
</dbReference>
<dbReference type="OrthoDB" id="20368at2759"/>
<dbReference type="Pfam" id="PF04111">
    <property type="entry name" value="APG6"/>
    <property type="match status" value="1"/>
</dbReference>
<feature type="domain" description="Atg6/beclin coiled-coil" evidence="5">
    <location>
        <begin position="205"/>
        <end position="333"/>
    </location>
</feature>
<dbReference type="GO" id="GO:0043548">
    <property type="term" value="F:phosphatidylinositol 3-kinase binding"/>
    <property type="evidence" value="ECO:0007669"/>
    <property type="project" value="TreeGrafter"/>
</dbReference>
<dbReference type="EMBL" id="JANBQB010000904">
    <property type="protein sequence ID" value="KAJ1973049.1"/>
    <property type="molecule type" value="Genomic_DNA"/>
</dbReference>
<keyword evidence="2" id="KW-0175">Coiled coil</keyword>
<dbReference type="GO" id="GO:0045324">
    <property type="term" value="P:late endosome to vacuole transport"/>
    <property type="evidence" value="ECO:0007669"/>
    <property type="project" value="TreeGrafter"/>
</dbReference>
<dbReference type="GO" id="GO:0000407">
    <property type="term" value="C:phagophore assembly site"/>
    <property type="evidence" value="ECO:0007669"/>
    <property type="project" value="TreeGrafter"/>
</dbReference>
<protein>
    <submittedName>
        <fullName evidence="6">Autophagy protein</fullName>
    </submittedName>
</protein>
<feature type="compositionally biased region" description="Polar residues" evidence="3">
    <location>
        <begin position="136"/>
        <end position="147"/>
    </location>
</feature>
<feature type="region of interest" description="Disordered" evidence="3">
    <location>
        <begin position="1"/>
        <end position="42"/>
    </location>
</feature>
<dbReference type="GO" id="GO:0034271">
    <property type="term" value="C:phosphatidylinositol 3-kinase complex, class III, type I"/>
    <property type="evidence" value="ECO:0007669"/>
    <property type="project" value="TreeGrafter"/>
</dbReference>
<name>A0A9W8E6E8_9FUNG</name>
<evidence type="ECO:0000259" key="4">
    <source>
        <dbReference type="Pfam" id="PF04111"/>
    </source>
</evidence>